<protein>
    <recommendedName>
        <fullName evidence="7">Phosphatidic acid phosphatase type 2/haloperoxidase domain-containing protein</fullName>
    </recommendedName>
</protein>
<keyword evidence="9" id="KW-1185">Reference proteome</keyword>
<feature type="transmembrane region" description="Helical" evidence="6">
    <location>
        <begin position="318"/>
        <end position="338"/>
    </location>
</feature>
<evidence type="ECO:0000313" key="8">
    <source>
        <dbReference type="EMBL" id="CAG2230586.1"/>
    </source>
</evidence>
<reference evidence="8" key="1">
    <citation type="submission" date="2021-03" db="EMBL/GenBank/DDBJ databases">
        <authorList>
            <person name="Bekaert M."/>
        </authorList>
    </citation>
    <scope>NUCLEOTIDE SEQUENCE</scope>
</reference>
<name>A0A8S3T9P2_MYTED</name>
<dbReference type="Gene3D" id="1.20.144.10">
    <property type="entry name" value="Phosphatidic acid phosphatase type 2/haloperoxidase"/>
    <property type="match status" value="1"/>
</dbReference>
<feature type="domain" description="Phosphatidic acid phosphatase type 2/haloperoxidase" evidence="7">
    <location>
        <begin position="221"/>
        <end position="363"/>
    </location>
</feature>
<dbReference type="SUPFAM" id="SSF48317">
    <property type="entry name" value="Acid phosphatase/Vanadium-dependent haloperoxidase"/>
    <property type="match status" value="1"/>
</dbReference>
<evidence type="ECO:0000256" key="2">
    <source>
        <dbReference type="ARBA" id="ARBA00008816"/>
    </source>
</evidence>
<dbReference type="GO" id="GO:0008195">
    <property type="term" value="F:phosphatidate phosphatase activity"/>
    <property type="evidence" value="ECO:0007669"/>
    <property type="project" value="TreeGrafter"/>
</dbReference>
<dbReference type="InterPro" id="IPR043216">
    <property type="entry name" value="PAP-like"/>
</dbReference>
<keyword evidence="4 6" id="KW-1133">Transmembrane helix</keyword>
<evidence type="ECO:0000256" key="5">
    <source>
        <dbReference type="ARBA" id="ARBA00023136"/>
    </source>
</evidence>
<dbReference type="Pfam" id="PF01569">
    <property type="entry name" value="PAP2"/>
    <property type="match status" value="1"/>
</dbReference>
<dbReference type="InterPro" id="IPR036938">
    <property type="entry name" value="PAP2/HPO_sf"/>
</dbReference>
<keyword evidence="3 6" id="KW-0812">Transmembrane</keyword>
<organism evidence="8 9">
    <name type="scientific">Mytilus edulis</name>
    <name type="common">Blue mussel</name>
    <dbReference type="NCBI Taxonomy" id="6550"/>
    <lineage>
        <taxon>Eukaryota</taxon>
        <taxon>Metazoa</taxon>
        <taxon>Spiralia</taxon>
        <taxon>Lophotrochozoa</taxon>
        <taxon>Mollusca</taxon>
        <taxon>Bivalvia</taxon>
        <taxon>Autobranchia</taxon>
        <taxon>Pteriomorphia</taxon>
        <taxon>Mytilida</taxon>
        <taxon>Mytiloidea</taxon>
        <taxon>Mytilidae</taxon>
        <taxon>Mytilinae</taxon>
        <taxon>Mytilus</taxon>
    </lineage>
</organism>
<dbReference type="InterPro" id="IPR000326">
    <property type="entry name" value="PAP2/HPO"/>
</dbReference>
<dbReference type="SMART" id="SM00014">
    <property type="entry name" value="acidPPc"/>
    <property type="match status" value="1"/>
</dbReference>
<dbReference type="GO" id="GO:0046839">
    <property type="term" value="P:phospholipid dephosphorylation"/>
    <property type="evidence" value="ECO:0007669"/>
    <property type="project" value="TreeGrafter"/>
</dbReference>
<feature type="transmembrane region" description="Helical" evidence="6">
    <location>
        <begin position="217"/>
        <end position="235"/>
    </location>
</feature>
<dbReference type="OrthoDB" id="8907274at2759"/>
<gene>
    <name evidence="8" type="ORF">MEDL_43421</name>
</gene>
<accession>A0A8S3T9P2</accession>
<comment type="caution">
    <text evidence="8">The sequence shown here is derived from an EMBL/GenBank/DDBJ whole genome shotgun (WGS) entry which is preliminary data.</text>
</comment>
<comment type="subcellular location">
    <subcellularLocation>
        <location evidence="1">Membrane</location>
        <topology evidence="1">Multi-pass membrane protein</topology>
    </subcellularLocation>
</comment>
<dbReference type="PANTHER" id="PTHR10165">
    <property type="entry name" value="LIPID PHOSPHATE PHOSPHATASE"/>
    <property type="match status" value="1"/>
</dbReference>
<sequence length="465" mass="54171">MHREGNGVKFYPKDHNTEESVKYSVCDWPLVTPSQMAIFTCIFNLDPRPEVRNTSKHNEHVKNIQSIDIFREEFPIKDYNIPAMVEPEPDDEEAQEVKSTPEVSTRWNCTIMITVIIEVIILAVVCILEYFLRFTTVFPIRKVNFSCTDNDIRYSTSQEAGLTFDMQIPEALIYILVFCLPIGIILLTETGIWAFVSDKKKSLKAGRLKFMQVIRRVIRFSGVFLFGILSLMIYVDITKLMTRRLVPSFLEVCKPNMTQCTIQSNYGGDELCTQTDEIKLRLARSSFPSLYSAMTTFSSVFIVLYFHKALKSHSGRIFRPFLSFIFLLLALVCGLWEIRTYRCHWTDVVVGYTIGLVLATYLGLVSLQYHKQRKDDDNIIQFFQQLIKDQEEENANMRLSRNRSLQRQKVIYSSPKTRWHRAVTTIQETRQNDPELYNSFQRDLSKGIDHYRDRRGTLIDTTRIT</sequence>
<dbReference type="GO" id="GO:0006644">
    <property type="term" value="P:phospholipid metabolic process"/>
    <property type="evidence" value="ECO:0007669"/>
    <property type="project" value="InterPro"/>
</dbReference>
<feature type="transmembrane region" description="Helical" evidence="6">
    <location>
        <begin position="289"/>
        <end position="306"/>
    </location>
</feature>
<dbReference type="PANTHER" id="PTHR10165:SF114">
    <property type="entry name" value="PHOSPHATIDIC ACID PHOSPHATASE TYPE 2_HALOPEROXIDASE DOMAIN-CONTAINING PROTEIN"/>
    <property type="match status" value="1"/>
</dbReference>
<dbReference type="CDD" id="cd03384">
    <property type="entry name" value="PAP2_wunen"/>
    <property type="match status" value="1"/>
</dbReference>
<keyword evidence="5 6" id="KW-0472">Membrane</keyword>
<evidence type="ECO:0000256" key="1">
    <source>
        <dbReference type="ARBA" id="ARBA00004141"/>
    </source>
</evidence>
<evidence type="ECO:0000256" key="6">
    <source>
        <dbReference type="SAM" id="Phobius"/>
    </source>
</evidence>
<proteinExistence type="inferred from homology"/>
<dbReference type="AlphaFoldDB" id="A0A8S3T9P2"/>
<dbReference type="GO" id="GO:0005886">
    <property type="term" value="C:plasma membrane"/>
    <property type="evidence" value="ECO:0007669"/>
    <property type="project" value="TreeGrafter"/>
</dbReference>
<dbReference type="Proteomes" id="UP000683360">
    <property type="component" value="Unassembled WGS sequence"/>
</dbReference>
<feature type="transmembrane region" description="Helical" evidence="6">
    <location>
        <begin position="344"/>
        <end position="364"/>
    </location>
</feature>
<evidence type="ECO:0000256" key="3">
    <source>
        <dbReference type="ARBA" id="ARBA00022692"/>
    </source>
</evidence>
<evidence type="ECO:0000256" key="4">
    <source>
        <dbReference type="ARBA" id="ARBA00022989"/>
    </source>
</evidence>
<dbReference type="GO" id="GO:0007165">
    <property type="term" value="P:signal transduction"/>
    <property type="evidence" value="ECO:0007669"/>
    <property type="project" value="TreeGrafter"/>
</dbReference>
<evidence type="ECO:0000313" key="9">
    <source>
        <dbReference type="Proteomes" id="UP000683360"/>
    </source>
</evidence>
<feature type="transmembrane region" description="Helical" evidence="6">
    <location>
        <begin position="111"/>
        <end position="132"/>
    </location>
</feature>
<evidence type="ECO:0000259" key="7">
    <source>
        <dbReference type="SMART" id="SM00014"/>
    </source>
</evidence>
<feature type="transmembrane region" description="Helical" evidence="6">
    <location>
        <begin position="171"/>
        <end position="196"/>
    </location>
</feature>
<comment type="similarity">
    <text evidence="2">Belongs to the PA-phosphatase related phosphoesterase family.</text>
</comment>
<dbReference type="EMBL" id="CAJPWZ010002072">
    <property type="protein sequence ID" value="CAG2230586.1"/>
    <property type="molecule type" value="Genomic_DNA"/>
</dbReference>